<keyword evidence="1" id="KW-1133">Transmembrane helix</keyword>
<feature type="domain" description="Protein-glutamine gamma-glutamyltransferase-like C-terminal" evidence="2">
    <location>
        <begin position="277"/>
        <end position="345"/>
    </location>
</feature>
<keyword evidence="4" id="KW-1185">Reference proteome</keyword>
<protein>
    <submittedName>
        <fullName evidence="3">Uncharacterized protein DUF4129</fullName>
    </submittedName>
</protein>
<name>A0A318SA88_9DEIO</name>
<feature type="transmembrane region" description="Helical" evidence="1">
    <location>
        <begin position="218"/>
        <end position="241"/>
    </location>
</feature>
<dbReference type="InterPro" id="IPR025403">
    <property type="entry name" value="TgpA-like_C"/>
</dbReference>
<dbReference type="RefSeq" id="WP_110884790.1">
    <property type="nucleotide sequence ID" value="NZ_QJSX01000001.1"/>
</dbReference>
<keyword evidence="1" id="KW-0812">Transmembrane</keyword>
<feature type="transmembrane region" description="Helical" evidence="1">
    <location>
        <begin position="108"/>
        <end position="139"/>
    </location>
</feature>
<dbReference type="Pfam" id="PF13559">
    <property type="entry name" value="DUF4129"/>
    <property type="match status" value="1"/>
</dbReference>
<dbReference type="Proteomes" id="UP000248326">
    <property type="component" value="Unassembled WGS sequence"/>
</dbReference>
<reference evidence="3 4" key="1">
    <citation type="submission" date="2018-06" db="EMBL/GenBank/DDBJ databases">
        <title>Genomic Encyclopedia of Type Strains, Phase IV (KMG-IV): sequencing the most valuable type-strain genomes for metagenomic binning, comparative biology and taxonomic classification.</title>
        <authorList>
            <person name="Goeker M."/>
        </authorList>
    </citation>
    <scope>NUCLEOTIDE SEQUENCE [LARGE SCALE GENOMIC DNA]</scope>
    <source>
        <strain evidence="3 4">DSM 18048</strain>
    </source>
</reference>
<dbReference type="AlphaFoldDB" id="A0A318SA88"/>
<accession>A0A318SA88</accession>
<dbReference type="EMBL" id="QJSX01000001">
    <property type="protein sequence ID" value="PYE56269.1"/>
    <property type="molecule type" value="Genomic_DNA"/>
</dbReference>
<gene>
    <name evidence="3" type="ORF">DES52_10173</name>
</gene>
<feature type="transmembrane region" description="Helical" evidence="1">
    <location>
        <begin position="57"/>
        <end position="88"/>
    </location>
</feature>
<proteinExistence type="predicted"/>
<keyword evidence="1" id="KW-0472">Membrane</keyword>
<sequence>MVLRRPFDVLSAPLPALVVVAPLVWWGAFAPPLLWILPVTSLLLWHERKNVRALDVAQFAFVLLGLFVAFYEALPWFPATTLVLRFAITGYLLSSSLRIVTSSRPNRFAWGLGALGVVWLSAPSGVGLCALLASAFLAAEVGHRARQDRALVVPRGVGPLLVGVLALGLAGGLVSLARVDVTYRDPGGTASPFTGFRFGWPSEIRSNPPQWLSWLPNAAYALVVIFVLLGLAALLWTLFAYSRTALEDWQLRFAKPKPTLEEAPPPSAPSPEGVRRLYARFLAIARTEGFTRRADETSLEFEARVKSRHPAWSGAIDDLSRAYHEVRYGEVPSRDVFDAASAALRSMEGDA</sequence>
<evidence type="ECO:0000313" key="3">
    <source>
        <dbReference type="EMBL" id="PYE56269.1"/>
    </source>
</evidence>
<comment type="caution">
    <text evidence="3">The sequence shown here is derived from an EMBL/GenBank/DDBJ whole genome shotgun (WGS) entry which is preliminary data.</text>
</comment>
<feature type="transmembrane region" description="Helical" evidence="1">
    <location>
        <begin position="23"/>
        <end position="45"/>
    </location>
</feature>
<evidence type="ECO:0000259" key="2">
    <source>
        <dbReference type="Pfam" id="PF13559"/>
    </source>
</evidence>
<evidence type="ECO:0000313" key="4">
    <source>
        <dbReference type="Proteomes" id="UP000248326"/>
    </source>
</evidence>
<organism evidence="3 4">
    <name type="scientific">Deinococcus yavapaiensis KR-236</name>
    <dbReference type="NCBI Taxonomy" id="694435"/>
    <lineage>
        <taxon>Bacteria</taxon>
        <taxon>Thermotogati</taxon>
        <taxon>Deinococcota</taxon>
        <taxon>Deinococci</taxon>
        <taxon>Deinococcales</taxon>
        <taxon>Deinococcaceae</taxon>
        <taxon>Deinococcus</taxon>
    </lineage>
</organism>
<feature type="transmembrane region" description="Helical" evidence="1">
    <location>
        <begin position="160"/>
        <end position="179"/>
    </location>
</feature>
<evidence type="ECO:0000256" key="1">
    <source>
        <dbReference type="SAM" id="Phobius"/>
    </source>
</evidence>